<accession>F0T9T4</accession>
<dbReference type="HOGENOM" id="CLU_2695801_0_0_2"/>
<evidence type="ECO:0000313" key="2">
    <source>
        <dbReference type="Proteomes" id="UP000007490"/>
    </source>
</evidence>
<gene>
    <name evidence="1" type="ordered locus">Metbo_1739</name>
</gene>
<name>F0T9T4_METLA</name>
<reference evidence="2" key="1">
    <citation type="submission" date="2011-02" db="EMBL/GenBank/DDBJ databases">
        <title>Complete sequence of Methanobacterium sp. AL-21.</title>
        <authorList>
            <consortium name="US DOE Joint Genome Institute"/>
            <person name="Lucas S."/>
            <person name="Copeland A."/>
            <person name="Lapidus A."/>
            <person name="Cheng J.-F."/>
            <person name="Goodwin L."/>
            <person name="Pitluck S."/>
            <person name="Chertkov O."/>
            <person name="Detter J.C."/>
            <person name="Han C."/>
            <person name="Tapia R."/>
            <person name="Land M."/>
            <person name="Hauser L."/>
            <person name="Kyrpides N."/>
            <person name="Ivanova N."/>
            <person name="Mikhailova N."/>
            <person name="Pagani I."/>
            <person name="Cadillo-Quiroz H."/>
            <person name="Imachi H."/>
            <person name="Zinder S."/>
            <person name="Liu W."/>
            <person name="Woyke T."/>
        </authorList>
    </citation>
    <scope>NUCLEOTIDE SEQUENCE [LARGE SCALE GENOMIC DNA]</scope>
    <source>
        <strain evidence="2">AL-21</strain>
    </source>
</reference>
<organism evidence="1 2">
    <name type="scientific">Methanobacterium lacus (strain AL-21)</name>
    <dbReference type="NCBI Taxonomy" id="877455"/>
    <lineage>
        <taxon>Archaea</taxon>
        <taxon>Methanobacteriati</taxon>
        <taxon>Methanobacteriota</taxon>
        <taxon>Methanomada group</taxon>
        <taxon>Methanobacteria</taxon>
        <taxon>Methanobacteriales</taxon>
        <taxon>Methanobacteriaceae</taxon>
        <taxon>Methanobacterium</taxon>
    </lineage>
</organism>
<proteinExistence type="predicted"/>
<evidence type="ECO:0000313" key="1">
    <source>
        <dbReference type="EMBL" id="ADZ09963.1"/>
    </source>
</evidence>
<dbReference type="EMBL" id="CP002551">
    <property type="protein sequence ID" value="ADZ09963.1"/>
    <property type="molecule type" value="Genomic_DNA"/>
</dbReference>
<dbReference type="Proteomes" id="UP000007490">
    <property type="component" value="Chromosome"/>
</dbReference>
<reference evidence="1 2" key="2">
    <citation type="journal article" date="2014" name="Int. J. Syst. Evol. Microbiol.">
        <title>Methanobacterium paludis sp. nov. and a novel strain of Methanobacterium lacus isolated from northern peatlands.</title>
        <authorList>
            <person name="Cadillo-Quiroz H."/>
            <person name="Brauer S.L."/>
            <person name="Goodson N."/>
            <person name="Yavitt J.B."/>
            <person name="Zinder S.H."/>
        </authorList>
    </citation>
    <scope>NUCLEOTIDE SEQUENCE [LARGE SCALE GENOMIC DNA]</scope>
    <source>
        <strain evidence="1 2">AL-21</strain>
    </source>
</reference>
<protein>
    <submittedName>
        <fullName evidence="1">Uncharacterized protein</fullName>
    </submittedName>
</protein>
<sequence length="73" mass="8689">MLFKNNESPNKISECQFTIKQLCRNNWDDVILILSSTFRYMPLNIIFYFEPLYSCLEYPIEVGINLKLDSTFI</sequence>
<dbReference type="AlphaFoldDB" id="F0T9T4"/>
<keyword evidence="2" id="KW-1185">Reference proteome</keyword>
<dbReference type="KEGG" id="mel:Metbo_1739"/>